<dbReference type="Pfam" id="PF04083">
    <property type="entry name" value="Abhydro_lipase"/>
    <property type="match status" value="1"/>
</dbReference>
<name>A0ABU6U9Y3_9FABA</name>
<organism evidence="6 7">
    <name type="scientific">Stylosanthes scabra</name>
    <dbReference type="NCBI Taxonomy" id="79078"/>
    <lineage>
        <taxon>Eukaryota</taxon>
        <taxon>Viridiplantae</taxon>
        <taxon>Streptophyta</taxon>
        <taxon>Embryophyta</taxon>
        <taxon>Tracheophyta</taxon>
        <taxon>Spermatophyta</taxon>
        <taxon>Magnoliopsida</taxon>
        <taxon>eudicotyledons</taxon>
        <taxon>Gunneridae</taxon>
        <taxon>Pentapetalae</taxon>
        <taxon>rosids</taxon>
        <taxon>fabids</taxon>
        <taxon>Fabales</taxon>
        <taxon>Fabaceae</taxon>
        <taxon>Papilionoideae</taxon>
        <taxon>50 kb inversion clade</taxon>
        <taxon>dalbergioids sensu lato</taxon>
        <taxon>Dalbergieae</taxon>
        <taxon>Pterocarpus clade</taxon>
        <taxon>Stylosanthes</taxon>
    </lineage>
</organism>
<dbReference type="SUPFAM" id="SSF53474">
    <property type="entry name" value="alpha/beta-Hydrolases"/>
    <property type="match status" value="1"/>
</dbReference>
<dbReference type="InterPro" id="IPR029058">
    <property type="entry name" value="AB_hydrolase_fold"/>
</dbReference>
<evidence type="ECO:0000259" key="4">
    <source>
        <dbReference type="Pfam" id="PF04083"/>
    </source>
</evidence>
<accession>A0ABU6U9Y3</accession>
<evidence type="ECO:0000256" key="1">
    <source>
        <dbReference type="ARBA" id="ARBA00010701"/>
    </source>
</evidence>
<dbReference type="Pfam" id="PF12146">
    <property type="entry name" value="Hydrolase_4"/>
    <property type="match status" value="1"/>
</dbReference>
<feature type="chain" id="PRO_5045254635" description="Lipase" evidence="3">
    <location>
        <begin position="20"/>
        <end position="411"/>
    </location>
</feature>
<dbReference type="PANTHER" id="PTHR11005">
    <property type="entry name" value="LYSOSOMAL ACID LIPASE-RELATED"/>
    <property type="match status" value="1"/>
</dbReference>
<proteinExistence type="inferred from homology"/>
<dbReference type="Proteomes" id="UP001341840">
    <property type="component" value="Unassembled WGS sequence"/>
</dbReference>
<dbReference type="InterPro" id="IPR025483">
    <property type="entry name" value="Lipase_euk"/>
</dbReference>
<keyword evidence="2" id="KW-0378">Hydrolase</keyword>
<protein>
    <recommendedName>
        <fullName evidence="2">Lipase</fullName>
    </recommendedName>
</protein>
<evidence type="ECO:0000256" key="3">
    <source>
        <dbReference type="SAM" id="SignalP"/>
    </source>
</evidence>
<keyword evidence="2" id="KW-0442">Lipid degradation</keyword>
<reference evidence="6 7" key="1">
    <citation type="journal article" date="2023" name="Plants (Basel)">
        <title>Bridging the Gap: Combining Genomics and Transcriptomics Approaches to Understand Stylosanthes scabra, an Orphan Legume from the Brazilian Caatinga.</title>
        <authorList>
            <person name="Ferreira-Neto J.R.C."/>
            <person name="da Silva M.D."/>
            <person name="Binneck E."/>
            <person name="de Melo N.F."/>
            <person name="da Silva R.H."/>
            <person name="de Melo A.L.T.M."/>
            <person name="Pandolfi V."/>
            <person name="Bustamante F.O."/>
            <person name="Brasileiro-Vidal A.C."/>
            <person name="Benko-Iseppon A.M."/>
        </authorList>
    </citation>
    <scope>NUCLEOTIDE SEQUENCE [LARGE SCALE GENOMIC DNA]</scope>
    <source>
        <tissue evidence="6">Leaves</tissue>
    </source>
</reference>
<dbReference type="InterPro" id="IPR022742">
    <property type="entry name" value="Hydrolase_4"/>
</dbReference>
<comment type="caution">
    <text evidence="6">The sequence shown here is derived from an EMBL/GenBank/DDBJ whole genome shotgun (WGS) entry which is preliminary data.</text>
</comment>
<feature type="domain" description="Partial AB-hydrolase lipase" evidence="4">
    <location>
        <begin position="47"/>
        <end position="107"/>
    </location>
</feature>
<evidence type="ECO:0000313" key="6">
    <source>
        <dbReference type="EMBL" id="MED6157884.1"/>
    </source>
</evidence>
<evidence type="ECO:0000259" key="5">
    <source>
        <dbReference type="Pfam" id="PF12146"/>
    </source>
</evidence>
<comment type="similarity">
    <text evidence="1 2">Belongs to the AB hydrolase superfamily. Lipase family.</text>
</comment>
<feature type="signal peptide" evidence="3">
    <location>
        <begin position="1"/>
        <end position="19"/>
    </location>
</feature>
<sequence length="411" mass="45458">MGLLGYAVLAILSVPMVLAAVGNFQAQASVRGPTSGIKLLNDGLCASFVTNQGYKCDEHEVTTKDGFTLSLQRIPEGRKNVSNGGAKRPPVLIQHGVMVGGMSWVLNPPDENLPMSLADSGYDVWIANARGTIYSQRHKFLRPAEPAFWDWTFDDMVINDVPAMFDYVYNQTGQKIHYVGHSLGTLVALLSLAERNEVVLNRMKSAALLCPIAYLSHITTEIANIAAKTFIAEMTAMSGTSEFDPNRISVVSAIKAICDTHRIKCDDLMTAISGSNCCLNSTVVNVFLAHLQPTATKNLIHLSQVIRFGEVTKFNYEMPDLNIKNYGSLFPPRYDLTKIPSDIPLFLSYGGKDALSDITDVLMLLDILKSHDLDKFSVQFIKDYAHADYVIGYNAKEVVYDYVIAFFRKHQ</sequence>
<keyword evidence="2" id="KW-0443">Lipid metabolism</keyword>
<dbReference type="EMBL" id="JASCZI010120935">
    <property type="protein sequence ID" value="MED6157884.1"/>
    <property type="molecule type" value="Genomic_DNA"/>
</dbReference>
<feature type="domain" description="Serine aminopeptidase S33" evidence="5">
    <location>
        <begin position="115"/>
        <end position="230"/>
    </location>
</feature>
<keyword evidence="7" id="KW-1185">Reference proteome</keyword>
<dbReference type="InterPro" id="IPR006693">
    <property type="entry name" value="AB_hydrolase_lipase"/>
</dbReference>
<dbReference type="PIRSF" id="PIRSF000862">
    <property type="entry name" value="Steryl_ester_lip"/>
    <property type="match status" value="1"/>
</dbReference>
<gene>
    <name evidence="6" type="ORF">PIB30_027549</name>
</gene>
<keyword evidence="3" id="KW-0732">Signal</keyword>
<evidence type="ECO:0000313" key="7">
    <source>
        <dbReference type="Proteomes" id="UP001341840"/>
    </source>
</evidence>
<evidence type="ECO:0000256" key="2">
    <source>
        <dbReference type="PIRNR" id="PIRNR000862"/>
    </source>
</evidence>
<dbReference type="Gene3D" id="3.40.50.1820">
    <property type="entry name" value="alpha/beta hydrolase"/>
    <property type="match status" value="1"/>
</dbReference>